<proteinExistence type="predicted"/>
<gene>
    <name evidence="2" type="ORF">GWK47_032707</name>
</gene>
<dbReference type="AlphaFoldDB" id="A0A8J4YVX2"/>
<organism evidence="2 3">
    <name type="scientific">Chionoecetes opilio</name>
    <name type="common">Atlantic snow crab</name>
    <name type="synonym">Cancer opilio</name>
    <dbReference type="NCBI Taxonomy" id="41210"/>
    <lineage>
        <taxon>Eukaryota</taxon>
        <taxon>Metazoa</taxon>
        <taxon>Ecdysozoa</taxon>
        <taxon>Arthropoda</taxon>
        <taxon>Crustacea</taxon>
        <taxon>Multicrustacea</taxon>
        <taxon>Malacostraca</taxon>
        <taxon>Eumalacostraca</taxon>
        <taxon>Eucarida</taxon>
        <taxon>Decapoda</taxon>
        <taxon>Pleocyemata</taxon>
        <taxon>Brachyura</taxon>
        <taxon>Eubrachyura</taxon>
        <taxon>Majoidea</taxon>
        <taxon>Majidae</taxon>
        <taxon>Chionoecetes</taxon>
    </lineage>
</organism>
<dbReference type="EMBL" id="JACEEZ010002307">
    <property type="protein sequence ID" value="KAG0728324.1"/>
    <property type="molecule type" value="Genomic_DNA"/>
</dbReference>
<dbReference type="Proteomes" id="UP000770661">
    <property type="component" value="Unassembled WGS sequence"/>
</dbReference>
<name>A0A8J4YVX2_CHIOP</name>
<reference evidence="2" key="1">
    <citation type="submission" date="2020-07" db="EMBL/GenBank/DDBJ databases">
        <title>The High-quality genome of the commercially important snow crab, Chionoecetes opilio.</title>
        <authorList>
            <person name="Jeong J.-H."/>
            <person name="Ryu S."/>
        </authorList>
    </citation>
    <scope>NUCLEOTIDE SEQUENCE</scope>
    <source>
        <strain evidence="2">MADBK_172401_WGS</strain>
        <tissue evidence="2">Digestive gland</tissue>
    </source>
</reference>
<evidence type="ECO:0000256" key="1">
    <source>
        <dbReference type="SAM" id="MobiDB-lite"/>
    </source>
</evidence>
<accession>A0A8J4YVX2</accession>
<evidence type="ECO:0000313" key="3">
    <source>
        <dbReference type="Proteomes" id="UP000770661"/>
    </source>
</evidence>
<feature type="region of interest" description="Disordered" evidence="1">
    <location>
        <begin position="79"/>
        <end position="100"/>
    </location>
</feature>
<dbReference type="OrthoDB" id="8122644at2759"/>
<feature type="compositionally biased region" description="Basic and acidic residues" evidence="1">
    <location>
        <begin position="82"/>
        <end position="91"/>
    </location>
</feature>
<sequence length="383" mass="43392">MAGPFRPPHTHTHALNTAPVLQASESVLGWDSLWRQESGAETFREAGWTSLDQSRSVQPREQDHLGPVWGELAHAHYSQRGRRPELLDRPLDPPANRNDEWDEASLDAFSRASVQSAPVWTRLDQGDMEDCFFTGHGCKAGGECGNINPLRIIKASKDRDDTLHIELEKKLRLNPDMKVKCRKTCVSSYTSSHHIQRSRKRHGQTERSFSEPLTRKRRSDHSEFEFKKHCLFCGDMCIPKDPKHPSRWRVVCQCRTVERPGRKSFKDSIIEKCEERGDKLSADVRIRVLGATSDLHAADAQYHADCHAIFFSERNVKAAQTSASDEHRMDPLFAKVVDSINEEPEKVWTSVDFLEPVYQGLASLVSGRDGWTVGESDAAARLD</sequence>
<keyword evidence="3" id="KW-1185">Reference proteome</keyword>
<feature type="region of interest" description="Disordered" evidence="1">
    <location>
        <begin position="192"/>
        <end position="214"/>
    </location>
</feature>
<comment type="caution">
    <text evidence="2">The sequence shown here is derived from an EMBL/GenBank/DDBJ whole genome shotgun (WGS) entry which is preliminary data.</text>
</comment>
<protein>
    <submittedName>
        <fullName evidence="2">Uncharacterized protein</fullName>
    </submittedName>
</protein>
<evidence type="ECO:0000313" key="2">
    <source>
        <dbReference type="EMBL" id="KAG0728324.1"/>
    </source>
</evidence>